<accession>A0A0G4EG06</accession>
<dbReference type="STRING" id="1169540.A0A0G4EG06"/>
<sequence>MTLRSSIFRGMQVMELESGSAVEATTIWADKKVLLLLVRRFGCVFCQHQTSLVLREEEVLKRHNYHIVAVGNGTPDQARKFKDALTFTHPIYIDSDSQMFKALSMPRWSFWYILRTFFMSSTNFSIGRGLMKDYPNANLEGDGYQSGGIIELEPGESAINVVHREAEKIQEGQFCEPTTLLEKLGIDVARIFAKESREKKRLCFRCLSLQSLLKDRDLPRCLTD</sequence>
<evidence type="ECO:0000313" key="1">
    <source>
        <dbReference type="EMBL" id="CEL94315.1"/>
    </source>
</evidence>
<dbReference type="PANTHER" id="PTHR28630">
    <property type="match status" value="1"/>
</dbReference>
<reference evidence="1 2" key="1">
    <citation type="submission" date="2014-11" db="EMBL/GenBank/DDBJ databases">
        <authorList>
            <person name="Zhu J."/>
            <person name="Qi W."/>
            <person name="Song R."/>
        </authorList>
    </citation>
    <scope>NUCLEOTIDE SEQUENCE [LARGE SCALE GENOMIC DNA]</scope>
</reference>
<dbReference type="VEuPathDB" id="CryptoDB:Vbra_3751"/>
<dbReference type="EMBL" id="CDMY01000214">
    <property type="protein sequence ID" value="CEL94315.1"/>
    <property type="molecule type" value="Genomic_DNA"/>
</dbReference>
<dbReference type="Pfam" id="PF13911">
    <property type="entry name" value="AhpC-TSA_2"/>
    <property type="match status" value="1"/>
</dbReference>
<dbReference type="OrthoDB" id="40334at2759"/>
<dbReference type="InParanoid" id="A0A0G4EG06"/>
<dbReference type="AlphaFoldDB" id="A0A0G4EG06"/>
<dbReference type="SUPFAM" id="SSF52833">
    <property type="entry name" value="Thioredoxin-like"/>
    <property type="match status" value="1"/>
</dbReference>
<dbReference type="Proteomes" id="UP000041254">
    <property type="component" value="Unassembled WGS sequence"/>
</dbReference>
<evidence type="ECO:0008006" key="3">
    <source>
        <dbReference type="Google" id="ProtNLM"/>
    </source>
</evidence>
<gene>
    <name evidence="1" type="ORF">Vbra_3751</name>
</gene>
<protein>
    <recommendedName>
        <fullName evidence="3">Alkyl hydroperoxide reductase subunit C/ Thiol specific antioxidant domain-containing protein</fullName>
    </recommendedName>
</protein>
<dbReference type="InterPro" id="IPR036249">
    <property type="entry name" value="Thioredoxin-like_sf"/>
</dbReference>
<dbReference type="InterPro" id="IPR032801">
    <property type="entry name" value="PXL2A/B/C"/>
</dbReference>
<keyword evidence="2" id="KW-1185">Reference proteome</keyword>
<proteinExistence type="predicted"/>
<dbReference type="PANTHER" id="PTHR28630:SF3">
    <property type="entry name" value="PEROXIREDOXIN-LIKE 2C"/>
    <property type="match status" value="1"/>
</dbReference>
<dbReference type="OMA" id="QRPVCND"/>
<organism evidence="1 2">
    <name type="scientific">Vitrella brassicaformis (strain CCMP3155)</name>
    <dbReference type="NCBI Taxonomy" id="1169540"/>
    <lineage>
        <taxon>Eukaryota</taxon>
        <taxon>Sar</taxon>
        <taxon>Alveolata</taxon>
        <taxon>Colpodellida</taxon>
        <taxon>Vitrellaceae</taxon>
        <taxon>Vitrella</taxon>
    </lineage>
</organism>
<dbReference type="Gene3D" id="3.40.30.10">
    <property type="entry name" value="Glutaredoxin"/>
    <property type="match status" value="1"/>
</dbReference>
<name>A0A0G4EG06_VITBC</name>
<evidence type="ECO:0000313" key="2">
    <source>
        <dbReference type="Proteomes" id="UP000041254"/>
    </source>
</evidence>